<gene>
    <name evidence="2" type="ORF">MRATA1EN1_LOCUS16052</name>
</gene>
<keyword evidence="1" id="KW-0732">Signal</keyword>
<dbReference type="EMBL" id="OX459962">
    <property type="protein sequence ID" value="CAI9167090.1"/>
    <property type="molecule type" value="Genomic_DNA"/>
</dbReference>
<evidence type="ECO:0000313" key="3">
    <source>
        <dbReference type="Proteomes" id="UP001176941"/>
    </source>
</evidence>
<dbReference type="Proteomes" id="UP001176941">
    <property type="component" value="Chromosome 26"/>
</dbReference>
<sequence>MTFLVINILMCILLNQPTKESKNPKPQLNQCTAFALLSYLLGERGKAWKRRSSLLLWAPSHCSVLNGRGGGKVLNVGVGEERHGGPPGTPSISGQFYTRNSVEIEQAKFFYSSTLCHGGAPQRGTWVSLWALSEAGACPSLALPTRLAA</sequence>
<accession>A0ABN8Z117</accession>
<protein>
    <submittedName>
        <fullName evidence="2">Uncharacterized protein</fullName>
    </submittedName>
</protein>
<proteinExistence type="predicted"/>
<evidence type="ECO:0000313" key="2">
    <source>
        <dbReference type="EMBL" id="CAI9167090.1"/>
    </source>
</evidence>
<organism evidence="2 3">
    <name type="scientific">Rangifer tarandus platyrhynchus</name>
    <name type="common">Svalbard reindeer</name>
    <dbReference type="NCBI Taxonomy" id="3082113"/>
    <lineage>
        <taxon>Eukaryota</taxon>
        <taxon>Metazoa</taxon>
        <taxon>Chordata</taxon>
        <taxon>Craniata</taxon>
        <taxon>Vertebrata</taxon>
        <taxon>Euteleostomi</taxon>
        <taxon>Mammalia</taxon>
        <taxon>Eutheria</taxon>
        <taxon>Laurasiatheria</taxon>
        <taxon>Artiodactyla</taxon>
        <taxon>Ruminantia</taxon>
        <taxon>Pecora</taxon>
        <taxon>Cervidae</taxon>
        <taxon>Odocoileinae</taxon>
        <taxon>Rangifer</taxon>
    </lineage>
</organism>
<feature type="signal peptide" evidence="1">
    <location>
        <begin position="1"/>
        <end position="20"/>
    </location>
</feature>
<evidence type="ECO:0000256" key="1">
    <source>
        <dbReference type="SAM" id="SignalP"/>
    </source>
</evidence>
<reference evidence="2" key="1">
    <citation type="submission" date="2023-04" db="EMBL/GenBank/DDBJ databases">
        <authorList>
            <consortium name="ELIXIR-Norway"/>
        </authorList>
    </citation>
    <scope>NUCLEOTIDE SEQUENCE [LARGE SCALE GENOMIC DNA]</scope>
</reference>
<name>A0ABN8Z117_RANTA</name>
<feature type="chain" id="PRO_5045745878" evidence="1">
    <location>
        <begin position="21"/>
        <end position="149"/>
    </location>
</feature>
<keyword evidence="3" id="KW-1185">Reference proteome</keyword>